<name>A0A484HI67_9BACT</name>
<keyword evidence="1" id="KW-0812">Transmembrane</keyword>
<protein>
    <submittedName>
        <fullName evidence="2">Magnetosome protein Mad8</fullName>
    </submittedName>
</protein>
<evidence type="ECO:0000256" key="1">
    <source>
        <dbReference type="SAM" id="Phobius"/>
    </source>
</evidence>
<gene>
    <name evidence="2" type="primary">mad8</name>
    <name evidence="2" type="ORF">EPICR_30044</name>
</gene>
<dbReference type="AlphaFoldDB" id="A0A484HI67"/>
<accession>A0A484HI67</accession>
<dbReference type="EMBL" id="CAACVI010000023">
    <property type="protein sequence ID" value="VEN74114.1"/>
    <property type="molecule type" value="Genomic_DNA"/>
</dbReference>
<reference evidence="2" key="1">
    <citation type="submission" date="2019-01" db="EMBL/GenBank/DDBJ databases">
        <authorList>
            <consortium name="Genoscope - CEA"/>
            <person name="William W."/>
        </authorList>
    </citation>
    <scope>NUCLEOTIDE SEQUENCE</scope>
    <source>
        <strain evidence="2">CR-1</strain>
    </source>
</reference>
<feature type="transmembrane region" description="Helical" evidence="1">
    <location>
        <begin position="79"/>
        <end position="102"/>
    </location>
</feature>
<organism evidence="2">
    <name type="scientific">uncultured Desulfobacteraceae bacterium</name>
    <dbReference type="NCBI Taxonomy" id="218296"/>
    <lineage>
        <taxon>Bacteria</taxon>
        <taxon>Pseudomonadati</taxon>
        <taxon>Thermodesulfobacteriota</taxon>
        <taxon>Desulfobacteria</taxon>
        <taxon>Desulfobacterales</taxon>
        <taxon>Desulfobacteraceae</taxon>
        <taxon>environmental samples</taxon>
    </lineage>
</organism>
<keyword evidence="1" id="KW-0472">Membrane</keyword>
<sequence>MPAKVSSYQKTKAAIRKKKAQEYMMGKDLFDDDIEQLSSKRNFGIVDVAKVGTGVVIGGGLGILSGVAAIAISASAAEIIIGGVVTKIAGVVGGAAGLGWGLHSVEKNNRGTSAKRGGK</sequence>
<evidence type="ECO:0000313" key="2">
    <source>
        <dbReference type="EMBL" id="VEN74114.1"/>
    </source>
</evidence>
<proteinExistence type="predicted"/>
<feature type="transmembrane region" description="Helical" evidence="1">
    <location>
        <begin position="48"/>
        <end position="73"/>
    </location>
</feature>
<keyword evidence="1" id="KW-1133">Transmembrane helix</keyword>